<dbReference type="AlphaFoldDB" id="A0A4Z2HUW1"/>
<dbReference type="Proteomes" id="UP000314294">
    <property type="component" value="Unassembled WGS sequence"/>
</dbReference>
<evidence type="ECO:0000313" key="2">
    <source>
        <dbReference type="Proteomes" id="UP000314294"/>
    </source>
</evidence>
<gene>
    <name evidence="1" type="ORF">EYF80_020668</name>
</gene>
<keyword evidence="2" id="KW-1185">Reference proteome</keyword>
<proteinExistence type="predicted"/>
<reference evidence="1 2" key="1">
    <citation type="submission" date="2019-03" db="EMBL/GenBank/DDBJ databases">
        <title>First draft genome of Liparis tanakae, snailfish: a comprehensive survey of snailfish specific genes.</title>
        <authorList>
            <person name="Kim W."/>
            <person name="Song I."/>
            <person name="Jeong J.-H."/>
            <person name="Kim D."/>
            <person name="Kim S."/>
            <person name="Ryu S."/>
            <person name="Song J.Y."/>
            <person name="Lee S.K."/>
        </authorList>
    </citation>
    <scope>NUCLEOTIDE SEQUENCE [LARGE SCALE GENOMIC DNA]</scope>
    <source>
        <tissue evidence="1">Muscle</tissue>
    </source>
</reference>
<organism evidence="1 2">
    <name type="scientific">Liparis tanakae</name>
    <name type="common">Tanaka's snailfish</name>
    <dbReference type="NCBI Taxonomy" id="230148"/>
    <lineage>
        <taxon>Eukaryota</taxon>
        <taxon>Metazoa</taxon>
        <taxon>Chordata</taxon>
        <taxon>Craniata</taxon>
        <taxon>Vertebrata</taxon>
        <taxon>Euteleostomi</taxon>
        <taxon>Actinopterygii</taxon>
        <taxon>Neopterygii</taxon>
        <taxon>Teleostei</taxon>
        <taxon>Neoteleostei</taxon>
        <taxon>Acanthomorphata</taxon>
        <taxon>Eupercaria</taxon>
        <taxon>Perciformes</taxon>
        <taxon>Cottioidei</taxon>
        <taxon>Cottales</taxon>
        <taxon>Liparidae</taxon>
        <taxon>Liparis</taxon>
    </lineage>
</organism>
<sequence length="78" mass="8429">MDSASAEVYGRHRSLQHQDQLLGHNIPVQQSRLSAGFCWVTVNDSSSKQQISLCLYCPAASLEKSGSAYLSSQESLAG</sequence>
<accession>A0A4Z2HUW1</accession>
<protein>
    <submittedName>
        <fullName evidence="1">Uncharacterized protein</fullName>
    </submittedName>
</protein>
<name>A0A4Z2HUW1_9TELE</name>
<dbReference type="EMBL" id="SRLO01000180">
    <property type="protein sequence ID" value="TNN69085.1"/>
    <property type="molecule type" value="Genomic_DNA"/>
</dbReference>
<comment type="caution">
    <text evidence="1">The sequence shown here is derived from an EMBL/GenBank/DDBJ whole genome shotgun (WGS) entry which is preliminary data.</text>
</comment>
<evidence type="ECO:0000313" key="1">
    <source>
        <dbReference type="EMBL" id="TNN69085.1"/>
    </source>
</evidence>